<sequence>MFNYDNEIGTSQKPPKLLNLADYSNWKDRFDQFVSFTDTSLWIPILEGYTHPTYSWMGKDDVPKPVSALTTEENMLFDREKKAMASISMSLPKEIYHSFKQFKSSQQLWEALQKRCEGSLDVKKSRKELLKKQFLVFKHFQNESLDDLATRFYHLLSELASASVVFEIEEINDKFLEALASKFDVYTVLIKENVKYKTMSLEEDPSMYFSKSIGKSGTGVAFFSGDAQESSKDQCSGVPIYSGHTSHSGFSATTASTSSGSHVNQKVADDYLAMFSSFMASYENFIGGKIHDPEVIEEDFRQIDPVDLEEMNIQWNMAMLMRQAKDFLKRTGRKYIGSNSRSRMGFDKSKVRCYNCQEYGHFAKECVKPKVEFDSQKKQSNFQHNRNQSHGSSGNQSHGPSGNINHASASSALVAQTDENYDWGIHLEDLVGAVSQAFVAEIHSEKPEESTDDESSSDDSCDGDSVPSVDDEEEREKSIDSDAVSGVAEEEIVLTENASVGDESKNIPIAKVFMADMSDPTKVKDSVCHIYCSNLFFVKDKLQKVMDDNTNLICDMKSMHSVNQKLKDNDKLCIDRIESLKRDLNSLGLKYKEQGYHLDMAYAEIEKRNEVVAQKNKEISQKESEVIKLHRKLEQFENSSVVLDYFNANADPTKRVAGIGFVPQPFNANYVVEPEIIHEEEIDPKTVLKVNLVMGEDMVYDSDTEDEVFDDSKVEGHSSKAYSSDGSSNSKKTSYFRSYQERRVCIHCNEPGHILINCPYKNKGKMKTVPSQPKVVKILKRKDNTLHAKSFVCKEKLEIPKVGISKDTFQEGQARRTINNTWYVDSGCSRHMTRNVKLLEDVIKIDGGYVAFAGNKGGYITGQGTLKNDKVKFEKVNYVEQLEHNLLSVSQVCDKKFSFHFNDHECYILKPGFVIPYEWILMKAPRRNDTYVLDMRVATTTDSIPTCLLSKVSESDSILWHRKLAHINYRKMNYIVRNDLVLGIPKMKFSVLDDCIPCKKGMQRKKSLKSKSTNSIVTPLELLHMDLFGPISIRSIGGKSYCLVVTDDYSKFSWVKFLSSKAETTELVQYLILGLENLFNLKVRRIRSDNGSEFKNSKMGLFCLQKGIHHEFSAPYVPQQNGVAERKNRTLVETARTMLADSKLPVTFWAEAVNTACHVLNRVWTVKLHNKTCYELLNNRKPNLEYLLPFGNPCTLLKVRDVPTKFSAKAIEGIFLGYVANSTTKRVYNKETRQVEEWFHIECLNRSLPQMAIGPDWAFDYENLFKSFHLPSDISDEDAAVLYDSCQAAQHNGFLPNAVPNSSIPSSSAPDPNVASCSGPQDSESEEDNAIFQDSSADPLLSDDPLPSTQDQGEIPTNLDSEILIPQNYSYQSDSTLVDVLQVPEVASIKEHKDHPVTNIIGNLQDGVKTRSLVGNTCLYTCIKDFGVLDDCSHSCFISQVEPKNVEMALNDNNWIEAMQEELAQFDKLKVWNLVDLPNGAYPIGTKWVFKCKKDDRGVVVRNKERLVVQGFNQQEGIDYTEVYAPVARLEAIRLFLAFASFKGFKVFQLDVKSAFLYGKVKEEVYVCQPPGFEDPMTPNMVFKLDKALYGLHQAPRAWYETLSTHLLANDFVRGKIESTLFIKKSGGDYLLVQIYVDDIIFGSTIEGLCKEFEGVMKSKFEMSAMG</sequence>
<protein>
    <submittedName>
        <fullName evidence="1">Uncharacterized protein</fullName>
    </submittedName>
</protein>
<evidence type="ECO:0000313" key="1">
    <source>
        <dbReference type="EMBL" id="KAI3827885.1"/>
    </source>
</evidence>
<organism evidence="1 2">
    <name type="scientific">Smallanthus sonchifolius</name>
    <dbReference type="NCBI Taxonomy" id="185202"/>
    <lineage>
        <taxon>Eukaryota</taxon>
        <taxon>Viridiplantae</taxon>
        <taxon>Streptophyta</taxon>
        <taxon>Embryophyta</taxon>
        <taxon>Tracheophyta</taxon>
        <taxon>Spermatophyta</taxon>
        <taxon>Magnoliopsida</taxon>
        <taxon>eudicotyledons</taxon>
        <taxon>Gunneridae</taxon>
        <taxon>Pentapetalae</taxon>
        <taxon>asterids</taxon>
        <taxon>campanulids</taxon>
        <taxon>Asterales</taxon>
        <taxon>Asteraceae</taxon>
        <taxon>Asteroideae</taxon>
        <taxon>Heliantheae alliance</taxon>
        <taxon>Millerieae</taxon>
        <taxon>Smallanthus</taxon>
    </lineage>
</organism>
<dbReference type="EMBL" id="CM042018">
    <property type="protein sequence ID" value="KAI3827885.1"/>
    <property type="molecule type" value="Genomic_DNA"/>
</dbReference>
<keyword evidence="2" id="KW-1185">Reference proteome</keyword>
<proteinExistence type="predicted"/>
<name>A0ACB9K6R7_9ASTR</name>
<evidence type="ECO:0000313" key="2">
    <source>
        <dbReference type="Proteomes" id="UP001056120"/>
    </source>
</evidence>
<dbReference type="Proteomes" id="UP001056120">
    <property type="component" value="Linkage Group LG01"/>
</dbReference>
<reference evidence="2" key="1">
    <citation type="journal article" date="2022" name="Mol. Ecol. Resour.">
        <title>The genomes of chicory, endive, great burdock and yacon provide insights into Asteraceae palaeo-polyploidization history and plant inulin production.</title>
        <authorList>
            <person name="Fan W."/>
            <person name="Wang S."/>
            <person name="Wang H."/>
            <person name="Wang A."/>
            <person name="Jiang F."/>
            <person name="Liu H."/>
            <person name="Zhao H."/>
            <person name="Xu D."/>
            <person name="Zhang Y."/>
        </authorList>
    </citation>
    <scope>NUCLEOTIDE SEQUENCE [LARGE SCALE GENOMIC DNA]</scope>
    <source>
        <strain evidence="2">cv. Yunnan</strain>
    </source>
</reference>
<reference evidence="1 2" key="2">
    <citation type="journal article" date="2022" name="Mol. Ecol. Resour.">
        <title>The genomes of chicory, endive, great burdock and yacon provide insights into Asteraceae paleo-polyploidization history and plant inulin production.</title>
        <authorList>
            <person name="Fan W."/>
            <person name="Wang S."/>
            <person name="Wang H."/>
            <person name="Wang A."/>
            <person name="Jiang F."/>
            <person name="Liu H."/>
            <person name="Zhao H."/>
            <person name="Xu D."/>
            <person name="Zhang Y."/>
        </authorList>
    </citation>
    <scope>NUCLEOTIDE SEQUENCE [LARGE SCALE GENOMIC DNA]</scope>
    <source>
        <strain evidence="2">cv. Yunnan</strain>
        <tissue evidence="1">Leaves</tissue>
    </source>
</reference>
<gene>
    <name evidence="1" type="ORF">L1987_01974</name>
</gene>
<comment type="caution">
    <text evidence="1">The sequence shown here is derived from an EMBL/GenBank/DDBJ whole genome shotgun (WGS) entry which is preliminary data.</text>
</comment>
<accession>A0ACB9K6R7</accession>